<evidence type="ECO:0000313" key="1">
    <source>
        <dbReference type="EMBL" id="VWC46217.1"/>
    </source>
</evidence>
<gene>
    <name evidence="1" type="ORF">BAR24066_07384</name>
</gene>
<comment type="caution">
    <text evidence="1">The sequence shown here is derived from an EMBL/GenBank/DDBJ whole genome shotgun (WGS) entry which is preliminary data.</text>
</comment>
<evidence type="ECO:0000313" key="2">
    <source>
        <dbReference type="Proteomes" id="UP000494172"/>
    </source>
</evidence>
<reference evidence="1 2" key="1">
    <citation type="submission" date="2019-09" db="EMBL/GenBank/DDBJ databases">
        <authorList>
            <person name="Depoorter E."/>
        </authorList>
    </citation>
    <scope>NUCLEOTIDE SEQUENCE [LARGE SCALE GENOMIC DNA]</scope>
    <source>
        <strain evidence="1">LMG 24066</strain>
    </source>
</reference>
<sequence>MRLTERVGKRLASDRIDEHDGGCGVGEDMREARAGIGGIERHVGAAGLEDAEQRDDHRRAAVEADGDRRIGGDVEFDQVTREPVGARIEFGIGEALAAGDQRGGIGRTPNLRLEQPMQILVPVIWRIRRVQRVDQQRPLVVGHDLQVLKRTGTRLERVRKLLQRTLHVCA</sequence>
<accession>A0A9Q9SRQ6</accession>
<protein>
    <submittedName>
        <fullName evidence="1">Uncharacterized protein</fullName>
    </submittedName>
</protein>
<dbReference type="EMBL" id="CABVPX010000064">
    <property type="protein sequence ID" value="VWC46217.1"/>
    <property type="molecule type" value="Genomic_DNA"/>
</dbReference>
<dbReference type="Proteomes" id="UP000494172">
    <property type="component" value="Unassembled WGS sequence"/>
</dbReference>
<name>A0A9Q9SRQ6_9BURK</name>
<organism evidence="1 2">
    <name type="scientific">Burkholderia arboris</name>
    <dbReference type="NCBI Taxonomy" id="488730"/>
    <lineage>
        <taxon>Bacteria</taxon>
        <taxon>Pseudomonadati</taxon>
        <taxon>Pseudomonadota</taxon>
        <taxon>Betaproteobacteria</taxon>
        <taxon>Burkholderiales</taxon>
        <taxon>Burkholderiaceae</taxon>
        <taxon>Burkholderia</taxon>
        <taxon>Burkholderia cepacia complex</taxon>
    </lineage>
</organism>
<proteinExistence type="predicted"/>
<dbReference type="AlphaFoldDB" id="A0A9Q9SRQ6"/>
<dbReference type="AntiFam" id="ANF00178">
    <property type="entry name" value="Shadow ORF (opposite dhbF)"/>
</dbReference>